<evidence type="ECO:0000256" key="3">
    <source>
        <dbReference type="ARBA" id="ARBA00022989"/>
    </source>
</evidence>
<keyword evidence="9" id="KW-1185">Reference proteome</keyword>
<dbReference type="PANTHER" id="PTHR30386:SF26">
    <property type="entry name" value="TRANSPORT PROTEIN COMB"/>
    <property type="match status" value="1"/>
</dbReference>
<evidence type="ECO:0000256" key="5">
    <source>
        <dbReference type="SAM" id="Coils"/>
    </source>
</evidence>
<evidence type="ECO:0000313" key="8">
    <source>
        <dbReference type="EMBL" id="MDJ1503295.1"/>
    </source>
</evidence>
<accession>A0AAE3UFI8</accession>
<protein>
    <submittedName>
        <fullName evidence="8">Efflux RND transporter periplasmic adaptor subunit</fullName>
    </submittedName>
</protein>
<feature type="domain" description="AprE-like beta-barrel" evidence="7">
    <location>
        <begin position="331"/>
        <end position="412"/>
    </location>
</feature>
<dbReference type="Gene3D" id="2.40.50.100">
    <property type="match status" value="1"/>
</dbReference>
<keyword evidence="2 6" id="KW-0812">Transmembrane</keyword>
<dbReference type="PANTHER" id="PTHR30386">
    <property type="entry name" value="MEMBRANE FUSION SUBUNIT OF EMRAB-TOLC MULTIDRUG EFFLUX PUMP"/>
    <property type="match status" value="1"/>
</dbReference>
<evidence type="ECO:0000256" key="2">
    <source>
        <dbReference type="ARBA" id="ARBA00022692"/>
    </source>
</evidence>
<dbReference type="PRINTS" id="PR01490">
    <property type="entry name" value="RTXTOXIND"/>
</dbReference>
<dbReference type="EMBL" id="JASJOU010000008">
    <property type="protein sequence ID" value="MDJ1503295.1"/>
    <property type="molecule type" value="Genomic_DNA"/>
</dbReference>
<comment type="caution">
    <text evidence="8">The sequence shown here is derived from an EMBL/GenBank/DDBJ whole genome shotgun (WGS) entry which is preliminary data.</text>
</comment>
<dbReference type="Gene3D" id="2.40.30.170">
    <property type="match status" value="1"/>
</dbReference>
<dbReference type="RefSeq" id="WP_314513897.1">
    <property type="nucleotide sequence ID" value="NZ_JASJOU010000008.1"/>
</dbReference>
<gene>
    <name evidence="8" type="ORF">QNI22_21685</name>
</gene>
<evidence type="ECO:0000313" key="9">
    <source>
        <dbReference type="Proteomes" id="UP001232063"/>
    </source>
</evidence>
<dbReference type="Pfam" id="PF26002">
    <property type="entry name" value="Beta-barrel_AprE"/>
    <property type="match status" value="1"/>
</dbReference>
<dbReference type="Proteomes" id="UP001232063">
    <property type="component" value="Unassembled WGS sequence"/>
</dbReference>
<feature type="transmembrane region" description="Helical" evidence="6">
    <location>
        <begin position="34"/>
        <end position="52"/>
    </location>
</feature>
<evidence type="ECO:0000256" key="4">
    <source>
        <dbReference type="ARBA" id="ARBA00023136"/>
    </source>
</evidence>
<keyword evidence="4 6" id="KW-0472">Membrane</keyword>
<evidence type="ECO:0000256" key="1">
    <source>
        <dbReference type="ARBA" id="ARBA00004167"/>
    </source>
</evidence>
<dbReference type="GO" id="GO:0016020">
    <property type="term" value="C:membrane"/>
    <property type="evidence" value="ECO:0007669"/>
    <property type="project" value="UniProtKB-SubCell"/>
</dbReference>
<sequence length="431" mass="49522">MTPYPQQNSQIHSYEIEEIVSKVPGIIVRSGNSIFFILLLVILLLSVVIKYPDIVIVPFQLTSANAAKPVTAKNNNRLVKLLVNENDKVHKGDILAFLESTAEHTLILELDKKLDSLYTIIISANPDQLARLEEINFKNLGEIQSEFKLFNQAYNQYLSLFSNRYYEKKRLFLKTDLQFLTRTQQNLQDQVVLLEKDSELAQTEFMVQKKLASEKVITHLELNREESKYLAKRVPLLQLQTQLIDNNVKQASIYKELLELDKVIAEHKTNIIQSIEILKSKITIWKSQYIIQAPMDGVILVSDWLQQDQMVKEGQELFYIGNSTSGELGMVKIPQSNFGKVKKGQKVLIKFEAYPFQEFGLVEGEVDFISQIPSSDNTFFARVRLPKGLFTSYHKTLVFKQGMTASAEIITRDKRLIEKFIVGLEQMFHTP</sequence>
<keyword evidence="3 6" id="KW-1133">Transmembrane helix</keyword>
<reference evidence="8" key="1">
    <citation type="submission" date="2023-05" db="EMBL/GenBank/DDBJ databases">
        <authorList>
            <person name="Zhang X."/>
        </authorList>
    </citation>
    <scope>NUCLEOTIDE SEQUENCE</scope>
    <source>
        <strain evidence="8">BD1B2-1</strain>
    </source>
</reference>
<name>A0AAE3UFI8_9BACT</name>
<keyword evidence="5" id="KW-0175">Coiled coil</keyword>
<dbReference type="InterPro" id="IPR058982">
    <property type="entry name" value="Beta-barrel_AprE"/>
</dbReference>
<comment type="subcellular location">
    <subcellularLocation>
        <location evidence="1">Membrane</location>
        <topology evidence="1">Single-pass membrane protein</topology>
    </subcellularLocation>
</comment>
<dbReference type="InterPro" id="IPR050739">
    <property type="entry name" value="MFP"/>
</dbReference>
<organism evidence="8 9">
    <name type="scientific">Xanthocytophaga agilis</name>
    <dbReference type="NCBI Taxonomy" id="3048010"/>
    <lineage>
        <taxon>Bacteria</taxon>
        <taxon>Pseudomonadati</taxon>
        <taxon>Bacteroidota</taxon>
        <taxon>Cytophagia</taxon>
        <taxon>Cytophagales</taxon>
        <taxon>Rhodocytophagaceae</taxon>
        <taxon>Xanthocytophaga</taxon>
    </lineage>
</organism>
<evidence type="ECO:0000256" key="6">
    <source>
        <dbReference type="SAM" id="Phobius"/>
    </source>
</evidence>
<evidence type="ECO:0000259" key="7">
    <source>
        <dbReference type="Pfam" id="PF26002"/>
    </source>
</evidence>
<dbReference type="AlphaFoldDB" id="A0AAE3UFI8"/>
<proteinExistence type="predicted"/>
<feature type="coiled-coil region" evidence="5">
    <location>
        <begin position="177"/>
        <end position="204"/>
    </location>
</feature>